<dbReference type="InterPro" id="IPR013761">
    <property type="entry name" value="SAM/pointed_sf"/>
</dbReference>
<gene>
    <name evidence="6" type="ORF">VHEMI10573</name>
</gene>
<evidence type="ECO:0000259" key="5">
    <source>
        <dbReference type="PROSITE" id="PS50118"/>
    </source>
</evidence>
<dbReference type="PANTHER" id="PTHR46040:SF3">
    <property type="entry name" value="HIGH MOBILITY GROUP PROTEIN 2"/>
    <property type="match status" value="1"/>
</dbReference>
<feature type="region of interest" description="Disordered" evidence="4">
    <location>
        <begin position="429"/>
        <end position="463"/>
    </location>
</feature>
<evidence type="ECO:0000313" key="7">
    <source>
        <dbReference type="Proteomes" id="UP000039046"/>
    </source>
</evidence>
<feature type="compositionally biased region" description="Basic and acidic residues" evidence="4">
    <location>
        <begin position="211"/>
        <end position="222"/>
    </location>
</feature>
<dbReference type="SUPFAM" id="SSF47095">
    <property type="entry name" value="HMG-box"/>
    <property type="match status" value="1"/>
</dbReference>
<keyword evidence="7" id="KW-1185">Reference proteome</keyword>
<accession>A0A0A1TS27</accession>
<dbReference type="AlphaFoldDB" id="A0A0A1TS27"/>
<dbReference type="Pfam" id="PF00536">
    <property type="entry name" value="SAM_1"/>
    <property type="match status" value="1"/>
</dbReference>
<dbReference type="HOGENOM" id="CLU_025284_3_1_1"/>
<evidence type="ECO:0000256" key="1">
    <source>
        <dbReference type="ARBA" id="ARBA00023125"/>
    </source>
</evidence>
<dbReference type="InterPro" id="IPR036910">
    <property type="entry name" value="HMG_box_dom_sf"/>
</dbReference>
<dbReference type="PANTHER" id="PTHR46040">
    <property type="entry name" value="HIGH MOBILITY GROUP PROTEIN 2"/>
    <property type="match status" value="1"/>
</dbReference>
<dbReference type="InterPro" id="IPR009071">
    <property type="entry name" value="HMG_box_dom"/>
</dbReference>
<feature type="DNA-binding region" description="HMG box" evidence="3">
    <location>
        <begin position="116"/>
        <end position="182"/>
    </location>
</feature>
<dbReference type="SMART" id="SM00398">
    <property type="entry name" value="HMG"/>
    <property type="match status" value="1"/>
</dbReference>
<keyword evidence="1 3" id="KW-0238">DNA-binding</keyword>
<feature type="domain" description="HMG box" evidence="5">
    <location>
        <begin position="116"/>
        <end position="182"/>
    </location>
</feature>
<dbReference type="InterPro" id="IPR051965">
    <property type="entry name" value="ChromReg_NeuronalGeneExpr"/>
</dbReference>
<dbReference type="PROSITE" id="PS50118">
    <property type="entry name" value="HMG_BOX_2"/>
    <property type="match status" value="1"/>
</dbReference>
<dbReference type="GO" id="GO:0003677">
    <property type="term" value="F:DNA binding"/>
    <property type="evidence" value="ECO:0007669"/>
    <property type="project" value="UniProtKB-UniRule"/>
</dbReference>
<dbReference type="Gene3D" id="1.10.150.50">
    <property type="entry name" value="Transcription Factor, Ets-1"/>
    <property type="match status" value="1"/>
</dbReference>
<feature type="compositionally biased region" description="Low complexity" evidence="4">
    <location>
        <begin position="226"/>
        <end position="249"/>
    </location>
</feature>
<name>A0A0A1TS27_9HYPO</name>
<feature type="region of interest" description="Disordered" evidence="4">
    <location>
        <begin position="80"/>
        <end position="120"/>
    </location>
</feature>
<reference evidence="6 7" key="1">
    <citation type="journal article" date="2015" name="Genome Announc.">
        <title>Draft Genome Sequence and Gene Annotation of the Entomopathogenic Fungus Verticillium hemipterigenum.</title>
        <authorList>
            <person name="Horn F."/>
            <person name="Habel A."/>
            <person name="Scharf D.H."/>
            <person name="Dworschak J."/>
            <person name="Brakhage A.A."/>
            <person name="Guthke R."/>
            <person name="Hertweck C."/>
            <person name="Linde J."/>
        </authorList>
    </citation>
    <scope>NUCLEOTIDE SEQUENCE [LARGE SCALE GENOMIC DNA]</scope>
</reference>
<evidence type="ECO:0000256" key="2">
    <source>
        <dbReference type="ARBA" id="ARBA00023242"/>
    </source>
</evidence>
<dbReference type="STRING" id="1531966.A0A0A1TS27"/>
<evidence type="ECO:0000256" key="3">
    <source>
        <dbReference type="PROSITE-ProRule" id="PRU00267"/>
    </source>
</evidence>
<dbReference type="GO" id="GO:0010468">
    <property type="term" value="P:regulation of gene expression"/>
    <property type="evidence" value="ECO:0007669"/>
    <property type="project" value="TreeGrafter"/>
</dbReference>
<dbReference type="Proteomes" id="UP000039046">
    <property type="component" value="Unassembled WGS sequence"/>
</dbReference>
<evidence type="ECO:0000313" key="6">
    <source>
        <dbReference type="EMBL" id="CEJ95070.1"/>
    </source>
</evidence>
<evidence type="ECO:0000256" key="4">
    <source>
        <dbReference type="SAM" id="MobiDB-lite"/>
    </source>
</evidence>
<dbReference type="InterPro" id="IPR001660">
    <property type="entry name" value="SAM"/>
</dbReference>
<dbReference type="SUPFAM" id="SSF47769">
    <property type="entry name" value="SAM/Pointed domain"/>
    <property type="match status" value="1"/>
</dbReference>
<organism evidence="6 7">
    <name type="scientific">[Torrubiella] hemipterigena</name>
    <dbReference type="NCBI Taxonomy" id="1531966"/>
    <lineage>
        <taxon>Eukaryota</taxon>
        <taxon>Fungi</taxon>
        <taxon>Dikarya</taxon>
        <taxon>Ascomycota</taxon>
        <taxon>Pezizomycotina</taxon>
        <taxon>Sordariomycetes</taxon>
        <taxon>Hypocreomycetidae</taxon>
        <taxon>Hypocreales</taxon>
        <taxon>Clavicipitaceae</taxon>
        <taxon>Clavicipitaceae incertae sedis</taxon>
        <taxon>'Torrubiella' clade</taxon>
    </lineage>
</organism>
<dbReference type="Gene3D" id="1.10.30.10">
    <property type="entry name" value="High mobility group box domain"/>
    <property type="match status" value="1"/>
</dbReference>
<dbReference type="GO" id="GO:0005634">
    <property type="term" value="C:nucleus"/>
    <property type="evidence" value="ECO:0007669"/>
    <property type="project" value="UniProtKB-UniRule"/>
</dbReference>
<feature type="region of interest" description="Disordered" evidence="4">
    <location>
        <begin position="200"/>
        <end position="300"/>
    </location>
</feature>
<proteinExistence type="predicted"/>
<keyword evidence="2 3" id="KW-0539">Nucleus</keyword>
<dbReference type="EMBL" id="CDHN01000008">
    <property type="protein sequence ID" value="CEJ95070.1"/>
    <property type="molecule type" value="Genomic_DNA"/>
</dbReference>
<sequence>MPHDLENVFRELGLAQYLDVFVEQGFDSWEIILDIQESDLDALGVKLGHRRKLQRHIANAKGIAPSVSLASIKQSLEEAKQNGTRYDGIRSDNNHETNGVTKRKYRRHPKPDENAPERPPSAYVLFSNKMRDDLKSQNLTFTEIAKLVGENWQSLSPSERDVFERKANAAKDKYRRDMAEYKKTPQYRKYSQYLHEFKEKQARHTQAKALDTSKRTKYEPARLRHGSTSSSATPGGTTASSGTRSGSSSERLQDLEPPLSRQHRVDSVASMAGSPLSSAGLTPLSHRNSMDDPNMSPRSIQYDITSNRDLRAPQVGPWLDRDTGREHGQANLPPLSNMLADGREAHFNRSDGRRALPDGLPGTNIHSMPNGGKAPTNGSSHIRYGGDAPLPIHALLSTKESDIKHSNHEQYRGPTGYGFQNESSAFGRMRAEQEGDGDIVMTATDDHPPRQPAPKPKNNLDGMSALLRAGEIVDQTQRS</sequence>
<dbReference type="SMART" id="SM00454">
    <property type="entry name" value="SAM"/>
    <property type="match status" value="1"/>
</dbReference>
<dbReference type="Pfam" id="PF00505">
    <property type="entry name" value="HMG_box"/>
    <property type="match status" value="1"/>
</dbReference>
<protein>
    <recommendedName>
        <fullName evidence="5">HMG box domain-containing protein</fullName>
    </recommendedName>
</protein>
<dbReference type="OrthoDB" id="1919336at2759"/>